<evidence type="ECO:0000259" key="2">
    <source>
        <dbReference type="Pfam" id="PF07811"/>
    </source>
</evidence>
<dbReference type="KEGG" id="rgr:FZ934_17280"/>
<dbReference type="Proteomes" id="UP000326881">
    <property type="component" value="Chromosome"/>
</dbReference>
<keyword evidence="4" id="KW-1185">Reference proteome</keyword>
<evidence type="ECO:0000256" key="1">
    <source>
        <dbReference type="SAM" id="Phobius"/>
    </source>
</evidence>
<evidence type="ECO:0000313" key="4">
    <source>
        <dbReference type="Proteomes" id="UP000326881"/>
    </source>
</evidence>
<accession>A0A5Q0C970</accession>
<feature type="domain" description="TadE-like" evidence="2">
    <location>
        <begin position="23"/>
        <end position="61"/>
    </location>
</feature>
<gene>
    <name evidence="3" type="ORF">FZ934_17280</name>
</gene>
<feature type="transmembrane region" description="Helical" evidence="1">
    <location>
        <begin position="21"/>
        <end position="43"/>
    </location>
</feature>
<dbReference type="Pfam" id="PF07811">
    <property type="entry name" value="TadE"/>
    <property type="match status" value="1"/>
</dbReference>
<dbReference type="EMBL" id="CP043498">
    <property type="protein sequence ID" value="QFY61993.1"/>
    <property type="molecule type" value="Genomic_DNA"/>
</dbReference>
<sequence>MALRNALRKLRRLGSRFARDREGVGAIEFAILFPILVVLYVGAFEITIGLSLSKRAARSAASVADVVTQQQSVTKSWLADMPSVASAIFAPYPTTGMTLKITGITIDSSANPKVKWSWAQDNSAPYAANSAVTVPTDLKKASSFLVRAEITVPYQLFLFAFAPNLVSNTSALTISRTYYYRQRQGDDVACSDC</sequence>
<keyword evidence="1" id="KW-0812">Transmembrane</keyword>
<dbReference type="OrthoDB" id="7189296at2"/>
<name>A0A5Q0C970_9HYPH</name>
<protein>
    <submittedName>
        <fullName evidence="3">Pilus assembly protein</fullName>
    </submittedName>
</protein>
<keyword evidence="1" id="KW-1133">Transmembrane helix</keyword>
<proteinExistence type="predicted"/>
<evidence type="ECO:0000313" key="3">
    <source>
        <dbReference type="EMBL" id="QFY61993.1"/>
    </source>
</evidence>
<dbReference type="AlphaFoldDB" id="A0A5Q0C970"/>
<organism evidence="3 4">
    <name type="scientific">Rhizobium grahamii</name>
    <dbReference type="NCBI Taxonomy" id="1120045"/>
    <lineage>
        <taxon>Bacteria</taxon>
        <taxon>Pseudomonadati</taxon>
        <taxon>Pseudomonadota</taxon>
        <taxon>Alphaproteobacteria</taxon>
        <taxon>Hyphomicrobiales</taxon>
        <taxon>Rhizobiaceae</taxon>
        <taxon>Rhizobium/Agrobacterium group</taxon>
        <taxon>Rhizobium</taxon>
    </lineage>
</organism>
<dbReference type="RefSeq" id="WP_153272052.1">
    <property type="nucleotide sequence ID" value="NZ_CP043498.1"/>
</dbReference>
<keyword evidence="1" id="KW-0472">Membrane</keyword>
<dbReference type="InterPro" id="IPR012495">
    <property type="entry name" value="TadE-like_dom"/>
</dbReference>
<reference evidence="3 4" key="1">
    <citation type="submission" date="2019-08" db="EMBL/GenBank/DDBJ databases">
        <title>Prosopis cineraria nodule microbiome.</title>
        <authorList>
            <person name="Ali R."/>
            <person name="Chaluvadi S.R."/>
            <person name="Wang X."/>
        </authorList>
    </citation>
    <scope>NUCLEOTIDE SEQUENCE [LARGE SCALE GENOMIC DNA]</scope>
    <source>
        <strain evidence="3 4">BG7</strain>
    </source>
</reference>